<comment type="caution">
    <text evidence="3">The sequence shown here is derived from an EMBL/GenBank/DDBJ whole genome shotgun (WGS) entry which is preliminary data.</text>
</comment>
<feature type="transmembrane region" description="Helical" evidence="2">
    <location>
        <begin position="7"/>
        <end position="31"/>
    </location>
</feature>
<keyword evidence="2" id="KW-0472">Membrane</keyword>
<dbReference type="InterPro" id="IPR050179">
    <property type="entry name" value="Trans_hexapeptide_repeat"/>
</dbReference>
<keyword evidence="4" id="KW-1185">Reference proteome</keyword>
<evidence type="ECO:0000256" key="2">
    <source>
        <dbReference type="SAM" id="Phobius"/>
    </source>
</evidence>
<dbReference type="GO" id="GO:0016746">
    <property type="term" value="F:acyltransferase activity"/>
    <property type="evidence" value="ECO:0007669"/>
    <property type="project" value="UniProtKB-KW"/>
</dbReference>
<dbReference type="Pfam" id="PF14602">
    <property type="entry name" value="Hexapep_2"/>
    <property type="match status" value="1"/>
</dbReference>
<keyword evidence="2" id="KW-1133">Transmembrane helix</keyword>
<accession>A0AAW8QZY5</accession>
<dbReference type="InterPro" id="IPR011004">
    <property type="entry name" value="Trimer_LpxA-like_sf"/>
</dbReference>
<dbReference type="SUPFAM" id="SSF51161">
    <property type="entry name" value="Trimeric LpxA-like enzymes"/>
    <property type="match status" value="1"/>
</dbReference>
<evidence type="ECO:0000313" key="3">
    <source>
        <dbReference type="EMBL" id="MDT0582626.1"/>
    </source>
</evidence>
<dbReference type="PANTHER" id="PTHR43300">
    <property type="entry name" value="ACETYLTRANSFERASE"/>
    <property type="match status" value="1"/>
</dbReference>
<keyword evidence="3" id="KW-0012">Acyltransferase</keyword>
<dbReference type="Proteomes" id="UP001249020">
    <property type="component" value="Unassembled WGS sequence"/>
</dbReference>
<reference evidence="3 4" key="1">
    <citation type="submission" date="2023-09" db="EMBL/GenBank/DDBJ databases">
        <authorList>
            <person name="Rey-Velasco X."/>
        </authorList>
    </citation>
    <scope>NUCLEOTIDE SEQUENCE [LARGE SCALE GENOMIC DNA]</scope>
    <source>
        <strain evidence="3 4">W409</strain>
    </source>
</reference>
<dbReference type="AlphaFoldDB" id="A0AAW8QZY5"/>
<organism evidence="3 4">
    <name type="scientific">Brumicola blandensis</name>
    <dbReference type="NCBI Taxonomy" id="3075611"/>
    <lineage>
        <taxon>Bacteria</taxon>
        <taxon>Pseudomonadati</taxon>
        <taxon>Pseudomonadota</taxon>
        <taxon>Gammaproteobacteria</taxon>
        <taxon>Alteromonadales</taxon>
        <taxon>Alteromonadaceae</taxon>
        <taxon>Brumicola</taxon>
    </lineage>
</organism>
<keyword evidence="2" id="KW-0812">Transmembrane</keyword>
<comment type="similarity">
    <text evidence="1">Belongs to the transferase hexapeptide repeat family.</text>
</comment>
<gene>
    <name evidence="3" type="ORF">RM544_08740</name>
</gene>
<dbReference type="CDD" id="cd04647">
    <property type="entry name" value="LbH_MAT_like"/>
    <property type="match status" value="1"/>
</dbReference>
<sequence>MKSALKSFLFLLFALLASPFTLLYFISLLLINKNQSMTFFSQLLSLLPGKTGVYFRAGFYRFTLNACSKDAVLSFATLLSQQDTSIGSGVYIGPQCNIGMCDIQQDVIIGSGVHIMSGSKQHNFEQNDKPIRDQGGTYTKVTIGKNSWIGNCALIMADIGENCVVAAGSVVTKPVPDNVIVAGNPAKVIKAR</sequence>
<dbReference type="PANTHER" id="PTHR43300:SF11">
    <property type="entry name" value="ACETYLTRANSFERASE RV3034C-RELATED"/>
    <property type="match status" value="1"/>
</dbReference>
<dbReference type="RefSeq" id="WP_311361408.1">
    <property type="nucleotide sequence ID" value="NZ_JAVRIE010000003.1"/>
</dbReference>
<evidence type="ECO:0000256" key="1">
    <source>
        <dbReference type="ARBA" id="ARBA00007274"/>
    </source>
</evidence>
<dbReference type="InterPro" id="IPR001451">
    <property type="entry name" value="Hexapep"/>
</dbReference>
<protein>
    <submittedName>
        <fullName evidence="3">Acyltransferase</fullName>
        <ecNumber evidence="3">2.3.1.-</ecNumber>
    </submittedName>
</protein>
<keyword evidence="3" id="KW-0808">Transferase</keyword>
<dbReference type="EMBL" id="JAVRIE010000003">
    <property type="protein sequence ID" value="MDT0582626.1"/>
    <property type="molecule type" value="Genomic_DNA"/>
</dbReference>
<dbReference type="Gene3D" id="2.160.10.10">
    <property type="entry name" value="Hexapeptide repeat proteins"/>
    <property type="match status" value="1"/>
</dbReference>
<proteinExistence type="inferred from homology"/>
<dbReference type="EC" id="2.3.1.-" evidence="3"/>
<evidence type="ECO:0000313" key="4">
    <source>
        <dbReference type="Proteomes" id="UP001249020"/>
    </source>
</evidence>
<name>A0AAW8QZY5_9ALTE</name>